<dbReference type="Gene3D" id="3.20.20.70">
    <property type="entry name" value="Aldolase class I"/>
    <property type="match status" value="1"/>
</dbReference>
<evidence type="ECO:0000256" key="5">
    <source>
        <dbReference type="ARBA" id="ARBA00023277"/>
    </source>
</evidence>
<evidence type="ECO:0000256" key="2">
    <source>
        <dbReference type="ARBA" id="ARBA00006906"/>
    </source>
</evidence>
<dbReference type="SUPFAM" id="SSF51569">
    <property type="entry name" value="Aldolase"/>
    <property type="match status" value="1"/>
</dbReference>
<protein>
    <submittedName>
        <fullName evidence="6">Bifunctional 4-hydroxy-2-oxoglutarate aldolase/2-dehydro-3-deoxy-phosphogluconate aldolase</fullName>
        <ecNumber evidence="6">4.1.2.14</ecNumber>
        <ecNumber evidence="6">4.1.3.16</ecNumber>
    </submittedName>
</protein>
<comment type="pathway">
    <text evidence="1">Carbohydrate acid metabolism.</text>
</comment>
<accession>A0A9D1T127</accession>
<sequence length="226" mass="22888">MDAVIEHIACLRVVPIAIFDDPAKAVPLAHALLAGGSNVVEISFRSPAAAASVANIVAEVPEMFVGAGTLLSTEEISVAASAGASFGIAPGFDPAVVKAASGAGFPFVPGFLTPSNVTQALSFGCEVQKFFPAEPIGPAVLTASLAAFSHKHNLKVIAAGGITPENIGRWLAVPHVIACGASWICPQEMIEAEDWNGIADRVRQMHAAAAQAVAPAVPEAPAAPAA</sequence>
<dbReference type="EC" id="4.1.3.16" evidence="6"/>
<dbReference type="GO" id="GO:0008700">
    <property type="term" value="F:(R,S)-4-hydroxy-2-oxoglutarate aldolase activity"/>
    <property type="evidence" value="ECO:0007669"/>
    <property type="project" value="UniProtKB-EC"/>
</dbReference>
<reference evidence="6" key="1">
    <citation type="submission" date="2020-10" db="EMBL/GenBank/DDBJ databases">
        <authorList>
            <person name="Gilroy R."/>
        </authorList>
    </citation>
    <scope>NUCLEOTIDE SEQUENCE</scope>
    <source>
        <strain evidence="6">10669</strain>
    </source>
</reference>
<keyword evidence="4 6" id="KW-0456">Lyase</keyword>
<dbReference type="EC" id="4.1.2.14" evidence="6"/>
<keyword evidence="5" id="KW-0119">Carbohydrate metabolism</keyword>
<dbReference type="PANTHER" id="PTHR30246:SF1">
    <property type="entry name" value="2-DEHYDRO-3-DEOXY-6-PHOSPHOGALACTONATE ALDOLASE-RELATED"/>
    <property type="match status" value="1"/>
</dbReference>
<dbReference type="CDD" id="cd00452">
    <property type="entry name" value="KDPG_aldolase"/>
    <property type="match status" value="1"/>
</dbReference>
<gene>
    <name evidence="6" type="primary">eda</name>
    <name evidence="6" type="ORF">IAC75_00855</name>
</gene>
<comment type="subunit">
    <text evidence="3">Homotrimer.</text>
</comment>
<evidence type="ECO:0000313" key="6">
    <source>
        <dbReference type="EMBL" id="HIV03687.1"/>
    </source>
</evidence>
<reference evidence="6" key="2">
    <citation type="journal article" date="2021" name="PeerJ">
        <title>Extensive microbial diversity within the chicken gut microbiome revealed by metagenomics and culture.</title>
        <authorList>
            <person name="Gilroy R."/>
            <person name="Ravi A."/>
            <person name="Getino M."/>
            <person name="Pursley I."/>
            <person name="Horton D.L."/>
            <person name="Alikhan N.F."/>
            <person name="Baker D."/>
            <person name="Gharbi K."/>
            <person name="Hall N."/>
            <person name="Watson M."/>
            <person name="Adriaenssens E.M."/>
            <person name="Foster-Nyarko E."/>
            <person name="Jarju S."/>
            <person name="Secka A."/>
            <person name="Antonio M."/>
            <person name="Oren A."/>
            <person name="Chaudhuri R.R."/>
            <person name="La Ragione R."/>
            <person name="Hildebrand F."/>
            <person name="Pallen M.J."/>
        </authorList>
    </citation>
    <scope>NUCLEOTIDE SEQUENCE</scope>
    <source>
        <strain evidence="6">10669</strain>
    </source>
</reference>
<proteinExistence type="inferred from homology"/>
<comment type="caution">
    <text evidence="6">The sequence shown here is derived from an EMBL/GenBank/DDBJ whole genome shotgun (WGS) entry which is preliminary data.</text>
</comment>
<comment type="similarity">
    <text evidence="2">Belongs to the KHG/KDPG aldolase family.</text>
</comment>
<organism evidence="6 7">
    <name type="scientific">Candidatus Spyradosoma merdigallinarum</name>
    <dbReference type="NCBI Taxonomy" id="2840950"/>
    <lineage>
        <taxon>Bacteria</taxon>
        <taxon>Pseudomonadati</taxon>
        <taxon>Verrucomicrobiota</taxon>
        <taxon>Opitutia</taxon>
        <taxon>Opitutia incertae sedis</taxon>
        <taxon>Candidatus Spyradosoma</taxon>
    </lineage>
</organism>
<evidence type="ECO:0000256" key="3">
    <source>
        <dbReference type="ARBA" id="ARBA00011233"/>
    </source>
</evidence>
<dbReference type="EMBL" id="DVOG01000021">
    <property type="protein sequence ID" value="HIV03687.1"/>
    <property type="molecule type" value="Genomic_DNA"/>
</dbReference>
<evidence type="ECO:0000256" key="4">
    <source>
        <dbReference type="ARBA" id="ARBA00023239"/>
    </source>
</evidence>
<dbReference type="NCBIfam" id="TIGR01182">
    <property type="entry name" value="eda"/>
    <property type="match status" value="1"/>
</dbReference>
<dbReference type="Proteomes" id="UP000886812">
    <property type="component" value="Unassembled WGS sequence"/>
</dbReference>
<dbReference type="PANTHER" id="PTHR30246">
    <property type="entry name" value="2-KETO-3-DEOXY-6-PHOSPHOGLUCONATE ALDOLASE"/>
    <property type="match status" value="1"/>
</dbReference>
<dbReference type="InterPro" id="IPR013785">
    <property type="entry name" value="Aldolase_TIM"/>
</dbReference>
<dbReference type="GO" id="GO:0008675">
    <property type="term" value="F:2-dehydro-3-deoxy-phosphogluconate aldolase activity"/>
    <property type="evidence" value="ECO:0007669"/>
    <property type="project" value="UniProtKB-EC"/>
</dbReference>
<dbReference type="InterPro" id="IPR000887">
    <property type="entry name" value="Aldlse_KDPG_KHG"/>
</dbReference>
<dbReference type="Pfam" id="PF01081">
    <property type="entry name" value="Aldolase"/>
    <property type="match status" value="1"/>
</dbReference>
<evidence type="ECO:0000256" key="1">
    <source>
        <dbReference type="ARBA" id="ARBA00004761"/>
    </source>
</evidence>
<dbReference type="AlphaFoldDB" id="A0A9D1T127"/>
<evidence type="ECO:0000313" key="7">
    <source>
        <dbReference type="Proteomes" id="UP000886812"/>
    </source>
</evidence>
<name>A0A9D1T127_9BACT</name>